<gene>
    <name evidence="2" type="primary">HSP90</name>
    <name evidence="2" type="ORF">SPIL2461_LOCUS13766</name>
</gene>
<feature type="domain" description="Integrase catalytic" evidence="1">
    <location>
        <begin position="1"/>
        <end position="136"/>
    </location>
</feature>
<organism evidence="2 3">
    <name type="scientific">Symbiodinium pilosum</name>
    <name type="common">Dinoflagellate</name>
    <dbReference type="NCBI Taxonomy" id="2952"/>
    <lineage>
        <taxon>Eukaryota</taxon>
        <taxon>Sar</taxon>
        <taxon>Alveolata</taxon>
        <taxon>Dinophyceae</taxon>
        <taxon>Suessiales</taxon>
        <taxon>Symbiodiniaceae</taxon>
        <taxon>Symbiodinium</taxon>
    </lineage>
</organism>
<dbReference type="GO" id="GO:0015074">
    <property type="term" value="P:DNA integration"/>
    <property type="evidence" value="ECO:0007669"/>
    <property type="project" value="InterPro"/>
</dbReference>
<dbReference type="InterPro" id="IPR012337">
    <property type="entry name" value="RNaseH-like_sf"/>
</dbReference>
<evidence type="ECO:0000313" key="2">
    <source>
        <dbReference type="EMBL" id="CAE7524452.1"/>
    </source>
</evidence>
<proteinExistence type="predicted"/>
<dbReference type="Gene3D" id="3.30.420.10">
    <property type="entry name" value="Ribonuclease H-like superfamily/Ribonuclease H"/>
    <property type="match status" value="1"/>
</dbReference>
<dbReference type="EMBL" id="CAJNIZ010030532">
    <property type="protein sequence ID" value="CAE7524452.1"/>
    <property type="molecule type" value="Genomic_DNA"/>
</dbReference>
<keyword evidence="3" id="KW-1185">Reference proteome</keyword>
<reference evidence="2" key="1">
    <citation type="submission" date="2021-02" db="EMBL/GenBank/DDBJ databases">
        <authorList>
            <person name="Dougan E. K."/>
            <person name="Rhodes N."/>
            <person name="Thang M."/>
            <person name="Chan C."/>
        </authorList>
    </citation>
    <scope>NUCLEOTIDE SEQUENCE</scope>
</reference>
<name>A0A812TJV3_SYMPI</name>
<sequence length="579" mass="64814">MVDYASTYHVMVRVKDAKAKTLAAAVRDYWIAWAGPPRTFSLDLDSGFKNVFEDMCYDIGAYMSHSAGTAHWQHGLVERRNAVWKDIWDRLVESEAVTESEVAWAMAEVSNAKNQLRNKDGYSPRQLPGDVVDGANDLSALSSFSIDSKLQRQNAIRQAARIAFLQVQTSEAVQRAVAHKSRVRKYNFEPGDLVYVFRERRPTVKGKRAQKQWLGPCTVVGTEDQNFWVSEGGRCLLCAPEHLRPAEASEISELLKIKAAMGDIQALIDEDKKLGVGFAPNESVDIPKGMGNEEAAPKEVFHDNRTAVGCLSWVAKETRPDLAFAANVAQSRQNAPSIRDIKVTNAAVKQAREYQDFGVMVARIPIKDMSIVVYHDAAWRNVDLEDEDLGDVTGHKVGSQLGYLIIGKRPGAASLLAWRSHTCRRVCRSTFAGETMACCEGMECAIQMRAQLLSLKLRRLVSEDEAARMIPVHAVTDCRSLFDFVHRCGAPKATADKRLVIDLASLRQIFLNEARGWWHRERGTDKPAVGDPLKIPLHWVPSECQLGDVLTKQLKPEAWCWWKVILAPFFLAVHVHNRL</sequence>
<comment type="caution">
    <text evidence="2">The sequence shown here is derived from an EMBL/GenBank/DDBJ whole genome shotgun (WGS) entry which is preliminary data.</text>
</comment>
<evidence type="ECO:0000259" key="1">
    <source>
        <dbReference type="PROSITE" id="PS50994"/>
    </source>
</evidence>
<dbReference type="Proteomes" id="UP000649617">
    <property type="component" value="Unassembled WGS sequence"/>
</dbReference>
<evidence type="ECO:0000313" key="3">
    <source>
        <dbReference type="Proteomes" id="UP000649617"/>
    </source>
</evidence>
<dbReference type="AlphaFoldDB" id="A0A812TJV3"/>
<protein>
    <submittedName>
        <fullName evidence="2">HSP90 protein</fullName>
    </submittedName>
</protein>
<dbReference type="InterPro" id="IPR036397">
    <property type="entry name" value="RNaseH_sf"/>
</dbReference>
<dbReference type="PROSITE" id="PS50994">
    <property type="entry name" value="INTEGRASE"/>
    <property type="match status" value="1"/>
</dbReference>
<dbReference type="OrthoDB" id="3054497at2759"/>
<dbReference type="GO" id="GO:0003676">
    <property type="term" value="F:nucleic acid binding"/>
    <property type="evidence" value="ECO:0007669"/>
    <property type="project" value="InterPro"/>
</dbReference>
<accession>A0A812TJV3</accession>
<dbReference type="SUPFAM" id="SSF53098">
    <property type="entry name" value="Ribonuclease H-like"/>
    <property type="match status" value="1"/>
</dbReference>
<dbReference type="InterPro" id="IPR001584">
    <property type="entry name" value="Integrase_cat-core"/>
</dbReference>